<dbReference type="PROSITE" id="PS01091">
    <property type="entry name" value="TATD_3"/>
    <property type="match status" value="1"/>
</dbReference>
<comment type="caution">
    <text evidence="5">The sequence shown here is derived from an EMBL/GenBank/DDBJ whole genome shotgun (WGS) entry which is preliminary data.</text>
</comment>
<evidence type="ECO:0000256" key="3">
    <source>
        <dbReference type="ARBA" id="ARBA00022801"/>
    </source>
</evidence>
<accession>A0A918RNL5</accession>
<feature type="binding site" evidence="4">
    <location>
        <position position="143"/>
    </location>
    <ligand>
        <name>a divalent metal cation</name>
        <dbReference type="ChEBI" id="CHEBI:60240"/>
        <label>2</label>
    </ligand>
</feature>
<dbReference type="Proteomes" id="UP000614811">
    <property type="component" value="Unassembled WGS sequence"/>
</dbReference>
<reference evidence="5" key="1">
    <citation type="journal article" date="2014" name="Int. J. Syst. Evol. Microbiol.">
        <title>Complete genome sequence of Corynebacterium casei LMG S-19264T (=DSM 44701T), isolated from a smear-ripened cheese.</title>
        <authorList>
            <consortium name="US DOE Joint Genome Institute (JGI-PGF)"/>
            <person name="Walter F."/>
            <person name="Albersmeier A."/>
            <person name="Kalinowski J."/>
            <person name="Ruckert C."/>
        </authorList>
    </citation>
    <scope>NUCLEOTIDE SEQUENCE</scope>
    <source>
        <strain evidence="5">KCTC 12711</strain>
    </source>
</reference>
<dbReference type="PANTHER" id="PTHR46124:SF3">
    <property type="entry name" value="HYDROLASE"/>
    <property type="match status" value="1"/>
</dbReference>
<dbReference type="Gene3D" id="3.20.20.140">
    <property type="entry name" value="Metal-dependent hydrolases"/>
    <property type="match status" value="1"/>
</dbReference>
<protein>
    <submittedName>
        <fullName evidence="5">Uncharacterized protein</fullName>
    </submittedName>
</protein>
<dbReference type="PIRSF" id="PIRSF005902">
    <property type="entry name" value="DNase_TatD"/>
    <property type="match status" value="1"/>
</dbReference>
<evidence type="ECO:0000256" key="4">
    <source>
        <dbReference type="PIRSR" id="PIRSR005902-1"/>
    </source>
</evidence>
<dbReference type="FunFam" id="3.20.20.140:FF:000005">
    <property type="entry name" value="TatD family hydrolase"/>
    <property type="match status" value="1"/>
</dbReference>
<dbReference type="RefSeq" id="WP_189399088.1">
    <property type="nucleotide sequence ID" value="NZ_BMXA01000002.1"/>
</dbReference>
<evidence type="ECO:0000256" key="2">
    <source>
        <dbReference type="ARBA" id="ARBA00022723"/>
    </source>
</evidence>
<keyword evidence="3" id="KW-0378">Hydrolase</keyword>
<dbReference type="PANTHER" id="PTHR46124">
    <property type="entry name" value="D-AMINOACYL-TRNA DEACYLASE"/>
    <property type="match status" value="1"/>
</dbReference>
<dbReference type="Pfam" id="PF01026">
    <property type="entry name" value="TatD_DNase"/>
    <property type="match status" value="1"/>
</dbReference>
<dbReference type="InterPro" id="IPR018228">
    <property type="entry name" value="DNase_TatD-rel_CS"/>
</dbReference>
<dbReference type="CDD" id="cd01310">
    <property type="entry name" value="TatD_DNAse"/>
    <property type="match status" value="1"/>
</dbReference>
<sequence length="275" mass="30898">MPNTEQMIDTHCHLDFPDFDPDRGAVLESCCQHGVFDIIVPAVSADTWRRTREICQDRHTSLGQLRLHLALGLHPLFIDQHQPQHLSELDHLIAQHRPVAIGEIGLDFHRIGKRAVNDPDKQLAFFDKQLMIAKQHALPVIIHNRKAHDPCLSLLAQTGLSGGIIHAFNGSIQQAQRYIDLGFLLGFGGMLTFTRSRKLRELARQLPLDTIVLETDAPDMTVSAHHGERNSPAYLHFVRDTLAEIKQVSPAEVARVTTNNVRRVFALHTTDTPTD</sequence>
<keyword evidence="6" id="KW-1185">Reference proteome</keyword>
<dbReference type="GO" id="GO:0046872">
    <property type="term" value="F:metal ion binding"/>
    <property type="evidence" value="ECO:0007669"/>
    <property type="project" value="UniProtKB-KW"/>
</dbReference>
<feature type="binding site" evidence="4">
    <location>
        <position position="13"/>
    </location>
    <ligand>
        <name>a divalent metal cation</name>
        <dbReference type="ChEBI" id="CHEBI:60240"/>
        <label>1</label>
    </ligand>
</feature>
<reference evidence="5" key="2">
    <citation type="submission" date="2020-09" db="EMBL/GenBank/DDBJ databases">
        <authorList>
            <person name="Sun Q."/>
            <person name="Kim S."/>
        </authorList>
    </citation>
    <scope>NUCLEOTIDE SEQUENCE</scope>
    <source>
        <strain evidence="5">KCTC 12711</strain>
    </source>
</reference>
<dbReference type="EMBL" id="BMXA01000002">
    <property type="protein sequence ID" value="GHA03917.1"/>
    <property type="molecule type" value="Genomic_DNA"/>
</dbReference>
<dbReference type="InterPro" id="IPR001130">
    <property type="entry name" value="TatD-like"/>
</dbReference>
<dbReference type="PROSITE" id="PS01137">
    <property type="entry name" value="TATD_1"/>
    <property type="match status" value="1"/>
</dbReference>
<dbReference type="SUPFAM" id="SSF51556">
    <property type="entry name" value="Metallo-dependent hydrolases"/>
    <property type="match status" value="1"/>
</dbReference>
<dbReference type="InterPro" id="IPR032466">
    <property type="entry name" value="Metal_Hydrolase"/>
</dbReference>
<dbReference type="GO" id="GO:0016788">
    <property type="term" value="F:hydrolase activity, acting on ester bonds"/>
    <property type="evidence" value="ECO:0007669"/>
    <property type="project" value="InterPro"/>
</dbReference>
<dbReference type="AlphaFoldDB" id="A0A918RNL5"/>
<comment type="similarity">
    <text evidence="1">Belongs to the metallo-dependent hydrolases superfamily. TatD-type hydrolase family.</text>
</comment>
<evidence type="ECO:0000313" key="6">
    <source>
        <dbReference type="Proteomes" id="UP000614811"/>
    </source>
</evidence>
<feature type="binding site" evidence="4">
    <location>
        <position position="166"/>
    </location>
    <ligand>
        <name>a divalent metal cation</name>
        <dbReference type="ChEBI" id="CHEBI:60240"/>
        <label>2</label>
    </ligand>
</feature>
<evidence type="ECO:0000256" key="1">
    <source>
        <dbReference type="ARBA" id="ARBA00009275"/>
    </source>
</evidence>
<organism evidence="5 6">
    <name type="scientific">Arenicella chitinivorans</name>
    <dbReference type="NCBI Taxonomy" id="1329800"/>
    <lineage>
        <taxon>Bacteria</taxon>
        <taxon>Pseudomonadati</taxon>
        <taxon>Pseudomonadota</taxon>
        <taxon>Gammaproteobacteria</taxon>
        <taxon>Arenicellales</taxon>
        <taxon>Arenicellaceae</taxon>
        <taxon>Arenicella</taxon>
    </lineage>
</organism>
<feature type="binding site" evidence="4">
    <location>
        <position position="103"/>
    </location>
    <ligand>
        <name>a divalent metal cation</name>
        <dbReference type="ChEBI" id="CHEBI:60240"/>
        <label>1</label>
    </ligand>
</feature>
<dbReference type="PROSITE" id="PS01090">
    <property type="entry name" value="TATD_2"/>
    <property type="match status" value="1"/>
</dbReference>
<proteinExistence type="inferred from homology"/>
<evidence type="ECO:0000313" key="5">
    <source>
        <dbReference type="EMBL" id="GHA03917.1"/>
    </source>
</evidence>
<keyword evidence="2 4" id="KW-0479">Metal-binding</keyword>
<feature type="binding site" evidence="4">
    <location>
        <position position="11"/>
    </location>
    <ligand>
        <name>a divalent metal cation</name>
        <dbReference type="ChEBI" id="CHEBI:60240"/>
        <label>1</label>
    </ligand>
</feature>
<name>A0A918RNL5_9GAMM</name>
<dbReference type="GO" id="GO:0005829">
    <property type="term" value="C:cytosol"/>
    <property type="evidence" value="ECO:0007669"/>
    <property type="project" value="TreeGrafter"/>
</dbReference>
<gene>
    <name evidence="5" type="ORF">GCM10008090_11480</name>
</gene>
<feature type="binding site" evidence="4">
    <location>
        <position position="216"/>
    </location>
    <ligand>
        <name>a divalent metal cation</name>
        <dbReference type="ChEBI" id="CHEBI:60240"/>
        <label>1</label>
    </ligand>
</feature>